<dbReference type="RefSeq" id="WP_180285817.1">
    <property type="nucleotide sequence ID" value="NZ_JABFDB010000034.1"/>
</dbReference>
<evidence type="ECO:0000313" key="4">
    <source>
        <dbReference type="EMBL" id="NYZ24040.1"/>
    </source>
</evidence>
<dbReference type="InterPro" id="IPR001638">
    <property type="entry name" value="Solute-binding_3/MltF_N"/>
</dbReference>
<organism evidence="4 5">
    <name type="scientific">Azospirillum oleiclasticum</name>
    <dbReference type="NCBI Taxonomy" id="2735135"/>
    <lineage>
        <taxon>Bacteria</taxon>
        <taxon>Pseudomonadati</taxon>
        <taxon>Pseudomonadota</taxon>
        <taxon>Alphaproteobacteria</taxon>
        <taxon>Rhodospirillales</taxon>
        <taxon>Azospirillaceae</taxon>
        <taxon>Azospirillum</taxon>
    </lineage>
</organism>
<dbReference type="PANTHER" id="PTHR35936">
    <property type="entry name" value="MEMBRANE-BOUND LYTIC MUREIN TRANSGLYCOSYLASE F"/>
    <property type="match status" value="1"/>
</dbReference>
<dbReference type="SUPFAM" id="SSF53850">
    <property type="entry name" value="Periplasmic binding protein-like II"/>
    <property type="match status" value="1"/>
</dbReference>
<dbReference type="Gene3D" id="3.40.190.10">
    <property type="entry name" value="Periplasmic binding protein-like II"/>
    <property type="match status" value="2"/>
</dbReference>
<protein>
    <submittedName>
        <fullName evidence="4">ABC transporter substrate-binding protein</fullName>
    </submittedName>
</protein>
<feature type="chain" id="PRO_5045579364" evidence="2">
    <location>
        <begin position="26"/>
        <end position="278"/>
    </location>
</feature>
<gene>
    <name evidence="4" type="ORF">HND93_30420</name>
</gene>
<feature type="domain" description="Solute-binding protein family 3/N-terminal" evidence="3">
    <location>
        <begin position="42"/>
        <end position="266"/>
    </location>
</feature>
<dbReference type="CDD" id="cd01004">
    <property type="entry name" value="PBP2_MidA_like"/>
    <property type="match status" value="1"/>
</dbReference>
<dbReference type="Proteomes" id="UP000584642">
    <property type="component" value="Unassembled WGS sequence"/>
</dbReference>
<evidence type="ECO:0000313" key="5">
    <source>
        <dbReference type="Proteomes" id="UP000584642"/>
    </source>
</evidence>
<reference evidence="4 5" key="1">
    <citation type="submission" date="2020-05" db="EMBL/GenBank/DDBJ databases">
        <title>Azospirillum oleiclasticum sp. nov, a nitrogen-fixing and heavy crude oil-emulsifying bacterium isolated from the crude oil of Yumen Oilfield.</title>
        <authorList>
            <person name="Wu D."/>
            <person name="Cai M."/>
            <person name="Zhang X."/>
        </authorList>
    </citation>
    <scope>NUCLEOTIDE SEQUENCE [LARGE SCALE GENOMIC DNA]</scope>
    <source>
        <strain evidence="4 5">ROY-1-1-2</strain>
    </source>
</reference>
<dbReference type="PROSITE" id="PS51257">
    <property type="entry name" value="PROKAR_LIPOPROTEIN"/>
    <property type="match status" value="1"/>
</dbReference>
<dbReference type="SMART" id="SM00062">
    <property type="entry name" value="PBPb"/>
    <property type="match status" value="1"/>
</dbReference>
<evidence type="ECO:0000256" key="1">
    <source>
        <dbReference type="ARBA" id="ARBA00022729"/>
    </source>
</evidence>
<name>A0ABX2TJY8_9PROT</name>
<feature type="signal peptide" evidence="2">
    <location>
        <begin position="1"/>
        <end position="25"/>
    </location>
</feature>
<evidence type="ECO:0000259" key="3">
    <source>
        <dbReference type="SMART" id="SM00062"/>
    </source>
</evidence>
<dbReference type="PANTHER" id="PTHR35936:SF17">
    <property type="entry name" value="ARGININE-BINDING EXTRACELLULAR PROTEIN ARTP"/>
    <property type="match status" value="1"/>
</dbReference>
<accession>A0ABX2TJY8</accession>
<proteinExistence type="predicted"/>
<evidence type="ECO:0000256" key="2">
    <source>
        <dbReference type="SAM" id="SignalP"/>
    </source>
</evidence>
<sequence>MLVNRTSRLATLAALGMLAAGPALAQGCKPAVPDSALVKPGTLVMSTNPTLPPLQYVDQTGTLKGMRVELGTEIAKRLCLTPEYIRIEFSAMIPGLQSGRWDMINTGIFFTPARANLMQMIPYEKQAISISVPAGKGATVTKPEDLAGKTVGVEIGGFEENKTKALNEELKGKGLAPMTIRTFDNFALAYQALRAGQVEAVVSIDGVAKEYSDRGDFARALHGLYATPVALAFKNKPLAEAVLKVLNEMKADGSYQKLFDQFGALPTDGDLTLAGPAT</sequence>
<keyword evidence="1 2" id="KW-0732">Signal</keyword>
<dbReference type="EMBL" id="JABFDB010000034">
    <property type="protein sequence ID" value="NYZ24040.1"/>
    <property type="molecule type" value="Genomic_DNA"/>
</dbReference>
<comment type="caution">
    <text evidence="4">The sequence shown here is derived from an EMBL/GenBank/DDBJ whole genome shotgun (WGS) entry which is preliminary data.</text>
</comment>
<dbReference type="Pfam" id="PF00497">
    <property type="entry name" value="SBP_bac_3"/>
    <property type="match status" value="1"/>
</dbReference>
<keyword evidence="5" id="KW-1185">Reference proteome</keyword>